<reference evidence="2 3" key="1">
    <citation type="submission" date="2019-10" db="EMBL/GenBank/DDBJ databases">
        <authorList>
            <person name="Palmer J.M."/>
        </authorList>
    </citation>
    <scope>NUCLEOTIDE SEQUENCE [LARGE SCALE GENOMIC DNA]</scope>
    <source>
        <strain evidence="2 3">TWF506</strain>
    </source>
</reference>
<dbReference type="EMBL" id="JAVHJM010000015">
    <property type="protein sequence ID" value="KAK6497195.1"/>
    <property type="molecule type" value="Genomic_DNA"/>
</dbReference>
<organism evidence="2 3">
    <name type="scientific">Arthrobotrys conoides</name>
    <dbReference type="NCBI Taxonomy" id="74498"/>
    <lineage>
        <taxon>Eukaryota</taxon>
        <taxon>Fungi</taxon>
        <taxon>Dikarya</taxon>
        <taxon>Ascomycota</taxon>
        <taxon>Pezizomycotina</taxon>
        <taxon>Orbiliomycetes</taxon>
        <taxon>Orbiliales</taxon>
        <taxon>Orbiliaceae</taxon>
        <taxon>Arthrobotrys</taxon>
    </lineage>
</organism>
<evidence type="ECO:0000313" key="2">
    <source>
        <dbReference type="EMBL" id="KAK6497195.1"/>
    </source>
</evidence>
<accession>A0AAN8RI49</accession>
<comment type="caution">
    <text evidence="2">The sequence shown here is derived from an EMBL/GenBank/DDBJ whole genome shotgun (WGS) entry which is preliminary data.</text>
</comment>
<protein>
    <submittedName>
        <fullName evidence="2">Uncharacterized protein</fullName>
    </submittedName>
</protein>
<feature type="compositionally biased region" description="Polar residues" evidence="1">
    <location>
        <begin position="218"/>
        <end position="236"/>
    </location>
</feature>
<keyword evidence="3" id="KW-1185">Reference proteome</keyword>
<proteinExistence type="predicted"/>
<gene>
    <name evidence="2" type="ORF">TWF506_004670</name>
</gene>
<dbReference type="Proteomes" id="UP001307849">
    <property type="component" value="Unassembled WGS sequence"/>
</dbReference>
<dbReference type="AlphaFoldDB" id="A0AAN8RI49"/>
<sequence>MNVTQLQIPGAPSAQPLYTHLQSVASGQLGGIYVIYTDTWNTIEPTPNKQDLAELPWALSQIGSLMTAELVSRAEPIDWSFPVSTNINWLSQNSTQLPSNEKVHNTYLNGSTDITFKGHEPSGLPPSRLDNASWSFNKPWDELHLPPQASDPAVIGYDSRSQFQVFTAPEVRETRELPLYTLSQVPRTVVPNNNALERYILTDLPDAVAKQSWDHDASYSSGSCLTTENAPENTPNPGSPEVTRSEEGL</sequence>
<evidence type="ECO:0000256" key="1">
    <source>
        <dbReference type="SAM" id="MobiDB-lite"/>
    </source>
</evidence>
<feature type="region of interest" description="Disordered" evidence="1">
    <location>
        <begin position="215"/>
        <end position="249"/>
    </location>
</feature>
<name>A0AAN8RI49_9PEZI</name>
<evidence type="ECO:0000313" key="3">
    <source>
        <dbReference type="Proteomes" id="UP001307849"/>
    </source>
</evidence>